<evidence type="ECO:0000313" key="3">
    <source>
        <dbReference type="EMBL" id="PLW82281.1"/>
    </source>
</evidence>
<dbReference type="GO" id="GO:0046491">
    <property type="term" value="P:L-methylmalonyl-CoA metabolic process"/>
    <property type="evidence" value="ECO:0007669"/>
    <property type="project" value="TreeGrafter"/>
</dbReference>
<comment type="caution">
    <text evidence="3">The sequence shown here is derived from an EMBL/GenBank/DDBJ whole genome shotgun (WGS) entry which is preliminary data.</text>
</comment>
<keyword evidence="4" id="KW-1185">Reference proteome</keyword>
<keyword evidence="1" id="KW-0479">Metal-binding</keyword>
<dbReference type="Proteomes" id="UP000234845">
    <property type="component" value="Unassembled WGS sequence"/>
</dbReference>
<reference evidence="4" key="1">
    <citation type="submission" date="2017-11" db="EMBL/GenBank/DDBJ databases">
        <title>The draft genome sequence of Chromatocurvus sp. F02.</title>
        <authorList>
            <person name="Du Z.-J."/>
            <person name="Chang Y.-Q."/>
        </authorList>
    </citation>
    <scope>NUCLEOTIDE SEQUENCE [LARGE SCALE GENOMIC DNA]</scope>
    <source>
        <strain evidence="4">F02</strain>
    </source>
</reference>
<evidence type="ECO:0000259" key="2">
    <source>
        <dbReference type="PROSITE" id="PS51819"/>
    </source>
</evidence>
<accession>A0A2N5Y1L0</accession>
<dbReference type="PROSITE" id="PS51819">
    <property type="entry name" value="VOC"/>
    <property type="match status" value="1"/>
</dbReference>
<dbReference type="RefSeq" id="WP_101521533.1">
    <property type="nucleotide sequence ID" value="NZ_PKLZ01000008.1"/>
</dbReference>
<dbReference type="OrthoDB" id="9792173at2"/>
<dbReference type="InterPro" id="IPR037523">
    <property type="entry name" value="VOC_core"/>
</dbReference>
<proteinExistence type="predicted"/>
<dbReference type="AlphaFoldDB" id="A0A2N5Y1L0"/>
<gene>
    <name evidence="3" type="ORF">CWI75_10925</name>
</gene>
<dbReference type="SUPFAM" id="SSF54593">
    <property type="entry name" value="Glyoxalase/Bleomycin resistance protein/Dihydroxybiphenyl dioxygenase"/>
    <property type="match status" value="1"/>
</dbReference>
<dbReference type="EMBL" id="PKLZ01000008">
    <property type="protein sequence ID" value="PLW82281.1"/>
    <property type="molecule type" value="Genomic_DNA"/>
</dbReference>
<sequence>MSQQPLQAIGLPPIDQVGFVVRDIDAAIAQYEPLFGPFSRMETPIEGATYRGRKADCELKIAFGRSGNLEIELIECVSGEGPHREFIDAGGEGMHHLRFRVEDVDAWLPKLKELGYDPVWSKRWSADTVFCYLQRDGDPTLLELLQMP</sequence>
<dbReference type="InterPro" id="IPR029068">
    <property type="entry name" value="Glyas_Bleomycin-R_OHBP_Dase"/>
</dbReference>
<protein>
    <recommendedName>
        <fullName evidence="2">VOC domain-containing protein</fullName>
    </recommendedName>
</protein>
<evidence type="ECO:0000256" key="1">
    <source>
        <dbReference type="ARBA" id="ARBA00022723"/>
    </source>
</evidence>
<feature type="domain" description="VOC" evidence="2">
    <location>
        <begin position="13"/>
        <end position="147"/>
    </location>
</feature>
<dbReference type="GO" id="GO:0046872">
    <property type="term" value="F:metal ion binding"/>
    <property type="evidence" value="ECO:0007669"/>
    <property type="project" value="UniProtKB-KW"/>
</dbReference>
<dbReference type="InterPro" id="IPR051785">
    <property type="entry name" value="MMCE/EMCE_epimerase"/>
</dbReference>
<name>A0A2N5Y1L0_9GAMM</name>
<organism evidence="3 4">
    <name type="scientific">Kineobactrum sediminis</name>
    <dbReference type="NCBI Taxonomy" id="1905677"/>
    <lineage>
        <taxon>Bacteria</taxon>
        <taxon>Pseudomonadati</taxon>
        <taxon>Pseudomonadota</taxon>
        <taxon>Gammaproteobacteria</taxon>
        <taxon>Cellvibrionales</taxon>
        <taxon>Halieaceae</taxon>
        <taxon>Kineobactrum</taxon>
    </lineage>
</organism>
<dbReference type="PANTHER" id="PTHR43048:SF3">
    <property type="entry name" value="METHYLMALONYL-COA EPIMERASE, MITOCHONDRIAL"/>
    <property type="match status" value="1"/>
</dbReference>
<dbReference type="Pfam" id="PF13669">
    <property type="entry name" value="Glyoxalase_4"/>
    <property type="match status" value="1"/>
</dbReference>
<dbReference type="PANTHER" id="PTHR43048">
    <property type="entry name" value="METHYLMALONYL-COA EPIMERASE"/>
    <property type="match status" value="1"/>
</dbReference>
<evidence type="ECO:0000313" key="4">
    <source>
        <dbReference type="Proteomes" id="UP000234845"/>
    </source>
</evidence>
<dbReference type="Gene3D" id="3.10.180.10">
    <property type="entry name" value="2,3-Dihydroxybiphenyl 1,2-Dioxygenase, domain 1"/>
    <property type="match status" value="1"/>
</dbReference>
<dbReference type="GO" id="GO:0004493">
    <property type="term" value="F:methylmalonyl-CoA epimerase activity"/>
    <property type="evidence" value="ECO:0007669"/>
    <property type="project" value="TreeGrafter"/>
</dbReference>